<proteinExistence type="predicted"/>
<dbReference type="AlphaFoldDB" id="A0A7R8WZ93"/>
<dbReference type="EMBL" id="CAJPEV010000063">
    <property type="protein sequence ID" value="CAG0879889.1"/>
    <property type="molecule type" value="Genomic_DNA"/>
</dbReference>
<dbReference type="InterPro" id="IPR056157">
    <property type="entry name" value="TPR_IFT80_172_dom"/>
</dbReference>
<feature type="domain" description="IFT121-like TPR repeats" evidence="19">
    <location>
        <begin position="1005"/>
        <end position="1104"/>
    </location>
</feature>
<dbReference type="GO" id="GO:0035721">
    <property type="term" value="P:intraciliary retrograde transport"/>
    <property type="evidence" value="ECO:0007669"/>
    <property type="project" value="TreeGrafter"/>
</dbReference>
<gene>
    <name evidence="20" type="ORF">DSTB1V02_LOCUS800</name>
</gene>
<dbReference type="Pfam" id="PF23387">
    <property type="entry name" value="TPR_IFT80_172"/>
    <property type="match status" value="1"/>
</dbReference>
<dbReference type="Pfam" id="PF23145">
    <property type="entry name" value="Zf_2nd_IFT121"/>
    <property type="match status" value="1"/>
</dbReference>
<keyword evidence="10" id="KW-0966">Cell projection</keyword>
<dbReference type="GO" id="GO:1905515">
    <property type="term" value="P:non-motile cilium assembly"/>
    <property type="evidence" value="ECO:0007669"/>
    <property type="project" value="TreeGrafter"/>
</dbReference>
<keyword evidence="9" id="KW-0206">Cytoskeleton</keyword>
<name>A0A7R8WZ93_9CRUS</name>
<evidence type="ECO:0000256" key="1">
    <source>
        <dbReference type="ARBA" id="ARBA00004120"/>
    </source>
</evidence>
<organism evidence="20">
    <name type="scientific">Darwinula stevensoni</name>
    <dbReference type="NCBI Taxonomy" id="69355"/>
    <lineage>
        <taxon>Eukaryota</taxon>
        <taxon>Metazoa</taxon>
        <taxon>Ecdysozoa</taxon>
        <taxon>Arthropoda</taxon>
        <taxon>Crustacea</taxon>
        <taxon>Oligostraca</taxon>
        <taxon>Ostracoda</taxon>
        <taxon>Podocopa</taxon>
        <taxon>Podocopida</taxon>
        <taxon>Darwinulocopina</taxon>
        <taxon>Darwinuloidea</taxon>
        <taxon>Darwinulidae</taxon>
        <taxon>Darwinula</taxon>
    </lineage>
</organism>
<dbReference type="Pfam" id="PF24797">
    <property type="entry name" value="Beta-prop_WDR35_TULP_N"/>
    <property type="match status" value="1"/>
</dbReference>
<feature type="domain" description="IFT121/TULP4 N-terminal" evidence="18">
    <location>
        <begin position="1"/>
        <end position="331"/>
    </location>
</feature>
<dbReference type="Pfam" id="PF25768">
    <property type="entry name" value="TPR_IFT121"/>
    <property type="match status" value="1"/>
</dbReference>
<keyword evidence="21" id="KW-1185">Reference proteome</keyword>
<dbReference type="PANTHER" id="PTHR12764">
    <property type="entry name" value="WD REPEAT DOMAIN-RELATED"/>
    <property type="match status" value="1"/>
</dbReference>
<dbReference type="SUPFAM" id="SSF50978">
    <property type="entry name" value="WD40 repeat-like"/>
    <property type="match status" value="2"/>
</dbReference>
<evidence type="ECO:0000259" key="16">
    <source>
        <dbReference type="Pfam" id="PF23387"/>
    </source>
</evidence>
<keyword evidence="4" id="KW-0963">Cytoplasm</keyword>
<evidence type="ECO:0000313" key="21">
    <source>
        <dbReference type="Proteomes" id="UP000677054"/>
    </source>
</evidence>
<feature type="domain" description="IFT121-like zinc finger" evidence="15">
    <location>
        <begin position="1134"/>
        <end position="1177"/>
    </location>
</feature>
<evidence type="ECO:0000313" key="20">
    <source>
        <dbReference type="EMBL" id="CAD7240794.1"/>
    </source>
</evidence>
<dbReference type="PANTHER" id="PTHR12764:SF5">
    <property type="entry name" value="LD29485P"/>
    <property type="match status" value="1"/>
</dbReference>
<evidence type="ECO:0000259" key="19">
    <source>
        <dbReference type="Pfam" id="PF25768"/>
    </source>
</evidence>
<dbReference type="InterPro" id="IPR057979">
    <property type="entry name" value="TPR_IFT121"/>
</dbReference>
<dbReference type="Gene3D" id="1.25.40.470">
    <property type="match status" value="1"/>
</dbReference>
<evidence type="ECO:0000256" key="11">
    <source>
        <dbReference type="ARBA" id="ARBA00058990"/>
    </source>
</evidence>
<evidence type="ECO:0000256" key="6">
    <source>
        <dbReference type="ARBA" id="ARBA00022737"/>
    </source>
</evidence>
<dbReference type="Proteomes" id="UP000677054">
    <property type="component" value="Unassembled WGS sequence"/>
</dbReference>
<comment type="subcellular location">
    <subcellularLocation>
        <location evidence="3">Cytoplasm</location>
        <location evidence="3">Cytoskeleton</location>
        <location evidence="3">Cilium axoneme</location>
    </subcellularLocation>
    <subcellularLocation>
        <location evidence="1">Cytoplasm</location>
        <location evidence="1">Cytoskeleton</location>
        <location evidence="1">Cilium basal body</location>
    </subcellularLocation>
    <subcellularLocation>
        <location evidence="2">Cytoplasm</location>
        <location evidence="2">Cytoskeleton</location>
        <location evidence="2">Microtubule organizing center</location>
        <location evidence="2">Centrosome</location>
    </subcellularLocation>
</comment>
<protein>
    <recommendedName>
        <fullName evidence="13">WD repeat-containing protein 35</fullName>
    </recommendedName>
</protein>
<evidence type="ECO:0000256" key="8">
    <source>
        <dbReference type="ARBA" id="ARBA00023069"/>
    </source>
</evidence>
<evidence type="ECO:0000256" key="9">
    <source>
        <dbReference type="ARBA" id="ARBA00023212"/>
    </source>
</evidence>
<feature type="domain" description="IFT121 second beta-propeller" evidence="17">
    <location>
        <begin position="336"/>
        <end position="652"/>
    </location>
</feature>
<keyword evidence="7" id="KW-0970">Cilium biogenesis/degradation</keyword>
<dbReference type="GO" id="GO:0061512">
    <property type="term" value="P:protein localization to cilium"/>
    <property type="evidence" value="ECO:0007669"/>
    <property type="project" value="TreeGrafter"/>
</dbReference>
<dbReference type="InterPro" id="IPR001680">
    <property type="entry name" value="WD40_rpt"/>
</dbReference>
<evidence type="ECO:0000256" key="5">
    <source>
        <dbReference type="ARBA" id="ARBA00022574"/>
    </source>
</evidence>
<dbReference type="PROSITE" id="PS50082">
    <property type="entry name" value="WD_REPEATS_2"/>
    <property type="match status" value="1"/>
</dbReference>
<evidence type="ECO:0000256" key="3">
    <source>
        <dbReference type="ARBA" id="ARBA00004430"/>
    </source>
</evidence>
<evidence type="ECO:0000256" key="7">
    <source>
        <dbReference type="ARBA" id="ARBA00022794"/>
    </source>
</evidence>
<evidence type="ECO:0000256" key="14">
    <source>
        <dbReference type="PROSITE-ProRule" id="PRU00221"/>
    </source>
</evidence>
<accession>A0A7R8WZ93</accession>
<dbReference type="OrthoDB" id="10260567at2759"/>
<dbReference type="InterPro" id="IPR015943">
    <property type="entry name" value="WD40/YVTN_repeat-like_dom_sf"/>
</dbReference>
<evidence type="ECO:0000256" key="2">
    <source>
        <dbReference type="ARBA" id="ARBA00004300"/>
    </source>
</evidence>
<evidence type="ECO:0000259" key="18">
    <source>
        <dbReference type="Pfam" id="PF24797"/>
    </source>
</evidence>
<dbReference type="GO" id="GO:0005930">
    <property type="term" value="C:axoneme"/>
    <property type="evidence" value="ECO:0007669"/>
    <property type="project" value="UniProtKB-SubCell"/>
</dbReference>
<feature type="domain" description="IFT80/172/WDR35 TPR" evidence="16">
    <location>
        <begin position="683"/>
        <end position="762"/>
    </location>
</feature>
<dbReference type="SMART" id="SM00320">
    <property type="entry name" value="WD40"/>
    <property type="match status" value="4"/>
</dbReference>
<dbReference type="Pfam" id="PF25170">
    <property type="entry name" value="TPR_WDR35"/>
    <property type="match status" value="1"/>
</dbReference>
<dbReference type="InterPro" id="IPR036322">
    <property type="entry name" value="WD40_repeat_dom_sf"/>
</dbReference>
<feature type="repeat" description="WD" evidence="14">
    <location>
        <begin position="66"/>
        <end position="97"/>
    </location>
</feature>
<evidence type="ECO:0000256" key="4">
    <source>
        <dbReference type="ARBA" id="ARBA00022490"/>
    </source>
</evidence>
<dbReference type="GO" id="GO:0030991">
    <property type="term" value="C:intraciliary transport particle A"/>
    <property type="evidence" value="ECO:0007669"/>
    <property type="project" value="TreeGrafter"/>
</dbReference>
<keyword evidence="5 14" id="KW-0853">WD repeat</keyword>
<dbReference type="InterPro" id="IPR039857">
    <property type="entry name" value="Ift122/121"/>
</dbReference>
<dbReference type="SUPFAM" id="SSF48452">
    <property type="entry name" value="TPR-like"/>
    <property type="match status" value="1"/>
</dbReference>
<dbReference type="InterPro" id="IPR057361">
    <property type="entry name" value="TPR_WDR35"/>
</dbReference>
<evidence type="ECO:0000259" key="15">
    <source>
        <dbReference type="Pfam" id="PF23145"/>
    </source>
</evidence>
<comment type="function">
    <text evidence="11">As a component of the IFT complex A (IFT-A), a complex required for retrograde ciliary transport and entry into cilia of G protein-coupled receptors (GPCRs), it is involved in ciliogenesis and ciliary protein trafficking. May promote CASP3 activation and TNF-stimulated apoptosis.</text>
</comment>
<evidence type="ECO:0000256" key="10">
    <source>
        <dbReference type="ARBA" id="ARBA00023273"/>
    </source>
</evidence>
<dbReference type="EMBL" id="LR899580">
    <property type="protein sequence ID" value="CAD7240794.1"/>
    <property type="molecule type" value="Genomic_DNA"/>
</dbReference>
<comment type="subunit">
    <text evidence="12">Component of the IFT complex A (IFT-A) complex. IFT-A complex is divided into a core subcomplex composed of IFT122:IFT140:WDR19 which is associated with TULP3 and a peripheral subcomplex composed of IFT43:WDR35:TTC21B. Interacts directy with IFT122, ITF43 and TTC21B. Interacts with IFT43. Interacts with CFAP61.</text>
</comment>
<dbReference type="PIRSF" id="PIRSF037536">
    <property type="entry name" value="WD_repeat_p35"/>
    <property type="match status" value="1"/>
</dbReference>
<evidence type="ECO:0000256" key="13">
    <source>
        <dbReference type="ARBA" id="ARBA00070596"/>
    </source>
</evidence>
<evidence type="ECO:0000256" key="12">
    <source>
        <dbReference type="ARBA" id="ARBA00062232"/>
    </source>
</evidence>
<dbReference type="InterPro" id="IPR011990">
    <property type="entry name" value="TPR-like_helical_dom_sf"/>
</dbReference>
<dbReference type="GO" id="GO:0097730">
    <property type="term" value="C:non-motile cilium"/>
    <property type="evidence" value="ECO:0007669"/>
    <property type="project" value="TreeGrafter"/>
</dbReference>
<dbReference type="Gene3D" id="2.130.10.10">
    <property type="entry name" value="YVTN repeat-like/Quinoprotein amine dehydrogenase"/>
    <property type="match status" value="2"/>
</dbReference>
<dbReference type="InterPro" id="IPR056170">
    <property type="entry name" value="Znf_IFT121-like"/>
</dbReference>
<reference evidence="20" key="1">
    <citation type="submission" date="2020-11" db="EMBL/GenBank/DDBJ databases">
        <authorList>
            <person name="Tran Van P."/>
        </authorList>
    </citation>
    <scope>NUCLEOTIDE SEQUENCE</scope>
</reference>
<evidence type="ECO:0000259" key="17">
    <source>
        <dbReference type="Pfam" id="PF23390"/>
    </source>
</evidence>
<dbReference type="InterPro" id="IPR056158">
    <property type="entry name" value="Beta-prop_IFT121_2nd"/>
</dbReference>
<keyword evidence="8" id="KW-0969">Cilium</keyword>
<dbReference type="GO" id="GO:0005813">
    <property type="term" value="C:centrosome"/>
    <property type="evidence" value="ECO:0007669"/>
    <property type="project" value="UniProtKB-SubCell"/>
</dbReference>
<keyword evidence="6" id="KW-0677">Repeat</keyword>
<dbReference type="FunFam" id="1.25.40.470:FF:000004">
    <property type="entry name" value="WD repeat-containing protein 35"/>
    <property type="match status" value="1"/>
</dbReference>
<dbReference type="InterPro" id="IPR017233">
    <property type="entry name" value="WDR35"/>
</dbReference>
<dbReference type="Pfam" id="PF23390">
    <property type="entry name" value="Beta-prop_WDR35_2nd"/>
    <property type="match status" value="1"/>
</dbReference>
<dbReference type="FunFam" id="2.130.10.10:FF:000187">
    <property type="entry name" value="WD repeat-containing protein 35"/>
    <property type="match status" value="1"/>
</dbReference>
<dbReference type="InterPro" id="IPR056159">
    <property type="entry name" value="Beta-prop_IFT121_TULP_N"/>
</dbReference>
<sequence length="1179" mass="132472">MFIYLSKKIAIPNNTKLKCLAWNKEQGFIACGGEDGLLKVLNLNSGKEGIAKGLAAPSNLSMNQTLEGHSGQIQVITWNETHQKLTSSDSYGLIIVWMLYKGSWYEEMINNRNKSVVRGMAWTADGQKICIVYEDGAVIVGSVDGNRIWGKELKAVHLMDVEWSPDAKLLLFAIDNGEVHVYDNSGGFVSKLNIQCLANVGSTSCNIVGLHWYSGKNGHIEPDCPVLATCYDNGRMQIMKNENDDIPILVDVGMTAVGIQWNHNGSIIAVVGMQKLPEEKECNMVQFYTPFGEHLRTLKVPGKQISGCAWEGTSLRIALAVDSYIYFANIRPDYKWCYFANTVVYSFTKPEQNELSVMFWNINTQEYHVRQVRSLIGIAAAGDHCVMASRLEDGSGQHALVLCNAIGTPIDSKYVDIEPICVAMTSSLIFAASRDNVYVWQYGTLKARSTLDVTLGRSEARRERIFHVDDTPSGTADLSLENRKEDQTNDPICCMTCSDTVLVVGRESGVVQRYTLPHIAFTNTYRLSTRPYKLQLNSNSRRMAIIDVTGLLTLLDLEARSSDSTGREVAGDFLKFDRKDVWDLEWASDNPELFAIMEKTRMYIFRNLDPEEPISSAGYICSFKDLEIIAVLLDEIMLDPDSPSADSIVKRESKSLRDTRDLLEKVGIKEAAHFVEENPHPRLWGLLAEAALQNLDLETAESAFVRCRDYPGIQFTKKLQNISSETLRKAEVAAYFKQFDEAERLYLEVDRRDLAITLRRKLGDYFHVVQLLKAGTLGTDSQMVDAWNNLGDYFYDRQKWKEAAGYYEQAANQARLMKCYYMLEDYAGLDRILDAVPDDHELLPELASMFQGVGMCEQAVRAYTRCGQVKKAVDCCVSLSRWQQAVELARKHDVKETSELLAQFAQHLLAKEQRLEAVELFRKASQNIQAAQLIIRMAEDEATAKNRPSLLKKMYVLAAILVDEHRAALRVNLSSSEGSRSSALLGLDDGFQEGLAMDANMVLLENPWRGAEAYHFYMMAQRQLYEGYVDAAMKTALLLRDYEDILPPEDIYCLLALSSCANRAFATCSKAFIKLESLPEVDPIARQQYEDLAMEIFVRHTPKDSRSTRADCPQCQTKITDGVSRCTNCNARFPVCTATGRPLYNTAGTWACVRCRHRAMEADMAVRHSCPLCHAPVNS</sequence>